<dbReference type="PROSITE" id="PS50011">
    <property type="entry name" value="PROTEIN_KINASE_DOM"/>
    <property type="match status" value="1"/>
</dbReference>
<evidence type="ECO:0000256" key="3">
    <source>
        <dbReference type="ARBA" id="ARBA00022679"/>
    </source>
</evidence>
<dbReference type="Gene3D" id="3.30.200.20">
    <property type="entry name" value="Phosphorylase Kinase, domain 1"/>
    <property type="match status" value="1"/>
</dbReference>
<dbReference type="InterPro" id="IPR050108">
    <property type="entry name" value="CDK"/>
</dbReference>
<keyword evidence="5" id="KW-0418">Kinase</keyword>
<dbReference type="InterPro" id="IPR000719">
    <property type="entry name" value="Prot_kinase_dom"/>
</dbReference>
<evidence type="ECO:0000256" key="8">
    <source>
        <dbReference type="RuleBase" id="RU000304"/>
    </source>
</evidence>
<evidence type="ECO:0000259" key="9">
    <source>
        <dbReference type="PROSITE" id="PS50011"/>
    </source>
</evidence>
<dbReference type="Gene3D" id="1.10.510.10">
    <property type="entry name" value="Transferase(Phosphotransferase) domain 1"/>
    <property type="match status" value="1"/>
</dbReference>
<dbReference type="PANTHER" id="PTHR24056">
    <property type="entry name" value="CELL DIVISION PROTEIN KINASE"/>
    <property type="match status" value="1"/>
</dbReference>
<keyword evidence="6 7" id="KW-0067">ATP-binding</keyword>
<protein>
    <recommendedName>
        <fullName evidence="9">Protein kinase domain-containing protein</fullName>
    </recommendedName>
</protein>
<dbReference type="PaxDb" id="55529-EKX54680"/>
<evidence type="ECO:0000256" key="5">
    <source>
        <dbReference type="ARBA" id="ARBA00022777"/>
    </source>
</evidence>
<dbReference type="eggNOG" id="KOG0600">
    <property type="taxonomic scope" value="Eukaryota"/>
</dbReference>
<dbReference type="GO" id="GO:0005524">
    <property type="term" value="F:ATP binding"/>
    <property type="evidence" value="ECO:0007669"/>
    <property type="project" value="UniProtKB-UniRule"/>
</dbReference>
<dbReference type="FunFam" id="1.10.510.10:FF:000624">
    <property type="entry name" value="Mitogen-activated protein kinase"/>
    <property type="match status" value="1"/>
</dbReference>
<gene>
    <name evidence="10" type="ORF">GUITHDRAFT_49553</name>
</gene>
<dbReference type="RefSeq" id="XP_005841660.1">
    <property type="nucleotide sequence ID" value="XM_005841603.1"/>
</dbReference>
<dbReference type="PROSITE" id="PS00108">
    <property type="entry name" value="PROTEIN_KINASE_ST"/>
    <property type="match status" value="1"/>
</dbReference>
<dbReference type="GO" id="GO:0005634">
    <property type="term" value="C:nucleus"/>
    <property type="evidence" value="ECO:0007669"/>
    <property type="project" value="TreeGrafter"/>
</dbReference>
<dbReference type="AlphaFoldDB" id="L1K2J2"/>
<feature type="binding site" evidence="7">
    <location>
        <position position="29"/>
    </location>
    <ligand>
        <name>ATP</name>
        <dbReference type="ChEBI" id="CHEBI:30616"/>
    </ligand>
</feature>
<evidence type="ECO:0000256" key="4">
    <source>
        <dbReference type="ARBA" id="ARBA00022741"/>
    </source>
</evidence>
<keyword evidence="3" id="KW-0808">Transferase</keyword>
<proteinExistence type="inferred from homology"/>
<comment type="similarity">
    <text evidence="1">Belongs to the protein kinase superfamily. CMGC Ser/Thr protein kinase family. CDC2/CDKX subfamily.</text>
</comment>
<evidence type="ECO:0000256" key="1">
    <source>
        <dbReference type="ARBA" id="ARBA00006485"/>
    </source>
</evidence>
<dbReference type="InterPro" id="IPR017441">
    <property type="entry name" value="Protein_kinase_ATP_BS"/>
</dbReference>
<dbReference type="InterPro" id="IPR008271">
    <property type="entry name" value="Ser/Thr_kinase_AS"/>
</dbReference>
<accession>L1K2J2</accession>
<feature type="domain" description="Protein kinase" evidence="9">
    <location>
        <begin position="1"/>
        <end position="262"/>
    </location>
</feature>
<evidence type="ECO:0000256" key="6">
    <source>
        <dbReference type="ARBA" id="ARBA00022840"/>
    </source>
</evidence>
<evidence type="ECO:0000313" key="12">
    <source>
        <dbReference type="Proteomes" id="UP000011087"/>
    </source>
</evidence>
<evidence type="ECO:0000256" key="7">
    <source>
        <dbReference type="PROSITE-ProRule" id="PRU10141"/>
    </source>
</evidence>
<reference evidence="11" key="3">
    <citation type="submission" date="2015-06" db="UniProtKB">
        <authorList>
            <consortium name="EnsemblProtists"/>
        </authorList>
    </citation>
    <scope>IDENTIFICATION</scope>
</reference>
<dbReference type="EMBL" id="JH992966">
    <property type="protein sequence ID" value="EKX54680.1"/>
    <property type="molecule type" value="Genomic_DNA"/>
</dbReference>
<dbReference type="PROSITE" id="PS00107">
    <property type="entry name" value="PROTEIN_KINASE_ATP"/>
    <property type="match status" value="1"/>
</dbReference>
<dbReference type="SMART" id="SM00220">
    <property type="entry name" value="S_TKc"/>
    <property type="match status" value="1"/>
</dbReference>
<feature type="non-terminal residue" evidence="10">
    <location>
        <position position="1"/>
    </location>
</feature>
<reference evidence="12" key="2">
    <citation type="submission" date="2012-11" db="EMBL/GenBank/DDBJ databases">
        <authorList>
            <person name="Kuo A."/>
            <person name="Curtis B.A."/>
            <person name="Tanifuji G."/>
            <person name="Burki F."/>
            <person name="Gruber A."/>
            <person name="Irimia M."/>
            <person name="Maruyama S."/>
            <person name="Arias M.C."/>
            <person name="Ball S.G."/>
            <person name="Gile G.H."/>
            <person name="Hirakawa Y."/>
            <person name="Hopkins J.F."/>
            <person name="Rensing S.A."/>
            <person name="Schmutz J."/>
            <person name="Symeonidi A."/>
            <person name="Elias M."/>
            <person name="Eveleigh R.J."/>
            <person name="Herman E.K."/>
            <person name="Klute M.J."/>
            <person name="Nakayama T."/>
            <person name="Obornik M."/>
            <person name="Reyes-Prieto A."/>
            <person name="Armbrust E.V."/>
            <person name="Aves S.J."/>
            <person name="Beiko R.G."/>
            <person name="Coutinho P."/>
            <person name="Dacks J.B."/>
            <person name="Durnford D.G."/>
            <person name="Fast N.M."/>
            <person name="Green B.R."/>
            <person name="Grisdale C."/>
            <person name="Hempe F."/>
            <person name="Henrissat B."/>
            <person name="Hoppner M.P."/>
            <person name="Ishida K.-I."/>
            <person name="Kim E."/>
            <person name="Koreny L."/>
            <person name="Kroth P.G."/>
            <person name="Liu Y."/>
            <person name="Malik S.-B."/>
            <person name="Maier U.G."/>
            <person name="McRose D."/>
            <person name="Mock T."/>
            <person name="Neilson J.A."/>
            <person name="Onodera N.T."/>
            <person name="Poole A.M."/>
            <person name="Pritham E.J."/>
            <person name="Richards T.A."/>
            <person name="Rocap G."/>
            <person name="Roy S.W."/>
            <person name="Sarai C."/>
            <person name="Schaack S."/>
            <person name="Shirato S."/>
            <person name="Slamovits C.H."/>
            <person name="Spencer D.F."/>
            <person name="Suzuki S."/>
            <person name="Worden A.Z."/>
            <person name="Zauner S."/>
            <person name="Barry K."/>
            <person name="Bell C."/>
            <person name="Bharti A.K."/>
            <person name="Crow J.A."/>
            <person name="Grimwood J."/>
            <person name="Kramer R."/>
            <person name="Lindquist E."/>
            <person name="Lucas S."/>
            <person name="Salamov A."/>
            <person name="McFadden G.I."/>
            <person name="Lane C.E."/>
            <person name="Keeling P.J."/>
            <person name="Gray M.W."/>
            <person name="Grigoriev I.V."/>
            <person name="Archibald J.M."/>
        </authorList>
    </citation>
    <scope>NUCLEOTIDE SEQUENCE</scope>
    <source>
        <strain evidence="12">CCMP2712</strain>
    </source>
</reference>
<evidence type="ECO:0000256" key="2">
    <source>
        <dbReference type="ARBA" id="ARBA00022527"/>
    </source>
</evidence>
<dbReference type="KEGG" id="gtt:GUITHDRAFT_49553"/>
<dbReference type="Proteomes" id="UP000011087">
    <property type="component" value="Unassembled WGS sequence"/>
</dbReference>
<sequence>QVFDKIGKGAYGCVWQAKILESSKEVVVKVVWPDADLDPEDSQGASPGNHRREAFKKEIQMMQRVGQHSNVVEFYGATSDCTVIVFEQALADLHDIIRKQKKSLVLPMIARCCRDVLKGVEYLHSIRVMHRDIKPANLLVFKDMVVKICDFGLAREYSEGENRVKSEMTTLWYRAPELLMGSETYNCRIDEWSVGCIILEMLAGSCQTKGKVEDVCKCPLPTHFNYNGDQLAKIFMLVGTPRDEKLLSQMQCRNHFSSWPKY</sequence>
<dbReference type="STRING" id="905079.L1K2J2"/>
<dbReference type="EnsemblProtists" id="EKX54680">
    <property type="protein sequence ID" value="EKX54680"/>
    <property type="gene ID" value="GUITHDRAFT_49553"/>
</dbReference>
<keyword evidence="4 7" id="KW-0547">Nucleotide-binding</keyword>
<dbReference type="GO" id="GO:0004674">
    <property type="term" value="F:protein serine/threonine kinase activity"/>
    <property type="evidence" value="ECO:0007669"/>
    <property type="project" value="UniProtKB-KW"/>
</dbReference>
<dbReference type="Pfam" id="PF00069">
    <property type="entry name" value="Pkinase"/>
    <property type="match status" value="1"/>
</dbReference>
<keyword evidence="2 8" id="KW-0723">Serine/threonine-protein kinase</keyword>
<organism evidence="10">
    <name type="scientific">Guillardia theta (strain CCMP2712)</name>
    <name type="common">Cryptophyte</name>
    <dbReference type="NCBI Taxonomy" id="905079"/>
    <lineage>
        <taxon>Eukaryota</taxon>
        <taxon>Cryptophyceae</taxon>
        <taxon>Pyrenomonadales</taxon>
        <taxon>Geminigeraceae</taxon>
        <taxon>Guillardia</taxon>
    </lineage>
</organism>
<evidence type="ECO:0000313" key="10">
    <source>
        <dbReference type="EMBL" id="EKX54680.1"/>
    </source>
</evidence>
<dbReference type="InterPro" id="IPR011009">
    <property type="entry name" value="Kinase-like_dom_sf"/>
</dbReference>
<evidence type="ECO:0000313" key="11">
    <source>
        <dbReference type="EnsemblProtists" id="EKX54680"/>
    </source>
</evidence>
<dbReference type="SUPFAM" id="SSF56112">
    <property type="entry name" value="Protein kinase-like (PK-like)"/>
    <property type="match status" value="1"/>
</dbReference>
<dbReference type="OrthoDB" id="9332038at2759"/>
<feature type="non-terminal residue" evidence="10">
    <location>
        <position position="262"/>
    </location>
</feature>
<reference evidence="10 12" key="1">
    <citation type="journal article" date="2012" name="Nature">
        <title>Algal genomes reveal evolutionary mosaicism and the fate of nucleomorphs.</title>
        <authorList>
            <consortium name="DOE Joint Genome Institute"/>
            <person name="Curtis B.A."/>
            <person name="Tanifuji G."/>
            <person name="Burki F."/>
            <person name="Gruber A."/>
            <person name="Irimia M."/>
            <person name="Maruyama S."/>
            <person name="Arias M.C."/>
            <person name="Ball S.G."/>
            <person name="Gile G.H."/>
            <person name="Hirakawa Y."/>
            <person name="Hopkins J.F."/>
            <person name="Kuo A."/>
            <person name="Rensing S.A."/>
            <person name="Schmutz J."/>
            <person name="Symeonidi A."/>
            <person name="Elias M."/>
            <person name="Eveleigh R.J."/>
            <person name="Herman E.K."/>
            <person name="Klute M.J."/>
            <person name="Nakayama T."/>
            <person name="Obornik M."/>
            <person name="Reyes-Prieto A."/>
            <person name="Armbrust E.V."/>
            <person name="Aves S.J."/>
            <person name="Beiko R.G."/>
            <person name="Coutinho P."/>
            <person name="Dacks J.B."/>
            <person name="Durnford D.G."/>
            <person name="Fast N.M."/>
            <person name="Green B.R."/>
            <person name="Grisdale C.J."/>
            <person name="Hempel F."/>
            <person name="Henrissat B."/>
            <person name="Hoppner M.P."/>
            <person name="Ishida K."/>
            <person name="Kim E."/>
            <person name="Koreny L."/>
            <person name="Kroth P.G."/>
            <person name="Liu Y."/>
            <person name="Malik S.B."/>
            <person name="Maier U.G."/>
            <person name="McRose D."/>
            <person name="Mock T."/>
            <person name="Neilson J.A."/>
            <person name="Onodera N.T."/>
            <person name="Poole A.M."/>
            <person name="Pritham E.J."/>
            <person name="Richards T.A."/>
            <person name="Rocap G."/>
            <person name="Roy S.W."/>
            <person name="Sarai C."/>
            <person name="Schaack S."/>
            <person name="Shirato S."/>
            <person name="Slamovits C.H."/>
            <person name="Spencer D.F."/>
            <person name="Suzuki S."/>
            <person name="Worden A.Z."/>
            <person name="Zauner S."/>
            <person name="Barry K."/>
            <person name="Bell C."/>
            <person name="Bharti A.K."/>
            <person name="Crow J.A."/>
            <person name="Grimwood J."/>
            <person name="Kramer R."/>
            <person name="Lindquist E."/>
            <person name="Lucas S."/>
            <person name="Salamov A."/>
            <person name="McFadden G.I."/>
            <person name="Lane C.E."/>
            <person name="Keeling P.J."/>
            <person name="Gray M.W."/>
            <person name="Grigoriev I.V."/>
            <person name="Archibald J.M."/>
        </authorList>
    </citation>
    <scope>NUCLEOTIDE SEQUENCE</scope>
    <source>
        <strain evidence="10 12">CCMP2712</strain>
    </source>
</reference>
<dbReference type="HOGENOM" id="CLU_000288_181_1_1"/>
<dbReference type="GeneID" id="17311714"/>
<name>L1K2J2_GUITC</name>
<keyword evidence="12" id="KW-1185">Reference proteome</keyword>